<evidence type="ECO:0000256" key="6">
    <source>
        <dbReference type="ARBA" id="ARBA00022989"/>
    </source>
</evidence>
<dbReference type="Gene3D" id="1.10.287.70">
    <property type="match status" value="1"/>
</dbReference>
<keyword evidence="4 16" id="KW-0812">Transmembrane</keyword>
<keyword evidence="6 16" id="KW-1133">Transmembrane helix</keyword>
<keyword evidence="5 17" id="KW-0732">Signal</keyword>
<accession>A0A0D9WM32</accession>
<keyword evidence="11 13" id="KW-1071">Ligand-gated ion channel</keyword>
<feature type="transmembrane region" description="Helical" evidence="16">
    <location>
        <begin position="655"/>
        <end position="673"/>
    </location>
</feature>
<evidence type="ECO:0000259" key="18">
    <source>
        <dbReference type="SMART" id="SM00079"/>
    </source>
</evidence>
<reference evidence="19" key="3">
    <citation type="submission" date="2015-04" db="UniProtKB">
        <authorList>
            <consortium name="EnsemblPlants"/>
        </authorList>
    </citation>
    <scope>IDENTIFICATION</scope>
</reference>
<dbReference type="eggNOG" id="KOG1052">
    <property type="taxonomic scope" value="Eukaryota"/>
</dbReference>
<feature type="transmembrane region" description="Helical" evidence="16">
    <location>
        <begin position="625"/>
        <end position="643"/>
    </location>
</feature>
<dbReference type="CDD" id="cd13686">
    <property type="entry name" value="GluR_Plant"/>
    <property type="match status" value="1"/>
</dbReference>
<evidence type="ECO:0000256" key="5">
    <source>
        <dbReference type="ARBA" id="ARBA00022729"/>
    </source>
</evidence>
<evidence type="ECO:0000256" key="15">
    <source>
        <dbReference type="SAM" id="MobiDB-lite"/>
    </source>
</evidence>
<comment type="function">
    <text evidence="13">Glutamate-gated receptor that probably acts as non-selective cation channel.</text>
</comment>
<evidence type="ECO:0000256" key="8">
    <source>
        <dbReference type="ARBA" id="ARBA00023136"/>
    </source>
</evidence>
<evidence type="ECO:0000256" key="17">
    <source>
        <dbReference type="SAM" id="SignalP"/>
    </source>
</evidence>
<keyword evidence="14" id="KW-1015">Disulfide bond</keyword>
<dbReference type="InterPro" id="IPR017103">
    <property type="entry name" value="Iontropic_Glu_rcpt_pln"/>
</dbReference>
<comment type="subcellular location">
    <subcellularLocation>
        <location evidence="1">Membrane</location>
        <topology evidence="1">Multi-pass membrane protein</topology>
    </subcellularLocation>
</comment>
<dbReference type="GO" id="GO:0016020">
    <property type="term" value="C:membrane"/>
    <property type="evidence" value="ECO:0007669"/>
    <property type="project" value="UniProtKB-SubCell"/>
</dbReference>
<dbReference type="HOGENOM" id="CLU_007358_0_2_1"/>
<proteinExistence type="inferred from homology"/>
<dbReference type="STRING" id="77586.A0A0D9WM32"/>
<evidence type="ECO:0000256" key="9">
    <source>
        <dbReference type="ARBA" id="ARBA00023170"/>
    </source>
</evidence>
<dbReference type="FunFam" id="3.40.50.2300:FF:000188">
    <property type="entry name" value="Glutamate receptor"/>
    <property type="match status" value="1"/>
</dbReference>
<dbReference type="PIRSF" id="PIRSF037090">
    <property type="entry name" value="Iontro_Glu-like_rcpt_pln"/>
    <property type="match status" value="1"/>
</dbReference>
<organism evidence="19 20">
    <name type="scientific">Leersia perrieri</name>
    <dbReference type="NCBI Taxonomy" id="77586"/>
    <lineage>
        <taxon>Eukaryota</taxon>
        <taxon>Viridiplantae</taxon>
        <taxon>Streptophyta</taxon>
        <taxon>Embryophyta</taxon>
        <taxon>Tracheophyta</taxon>
        <taxon>Spermatophyta</taxon>
        <taxon>Magnoliopsida</taxon>
        <taxon>Liliopsida</taxon>
        <taxon>Poales</taxon>
        <taxon>Poaceae</taxon>
        <taxon>BOP clade</taxon>
        <taxon>Oryzoideae</taxon>
        <taxon>Oryzeae</taxon>
        <taxon>Oryzinae</taxon>
        <taxon>Leersia</taxon>
    </lineage>
</organism>
<dbReference type="Gene3D" id="3.40.190.10">
    <property type="entry name" value="Periplasmic binding protein-like II"/>
    <property type="match status" value="2"/>
</dbReference>
<dbReference type="SMART" id="SM00079">
    <property type="entry name" value="PBPe"/>
    <property type="match status" value="1"/>
</dbReference>
<feature type="domain" description="Ionotropic glutamate receptor C-terminal" evidence="18">
    <location>
        <begin position="468"/>
        <end position="811"/>
    </location>
</feature>
<feature type="transmembrane region" description="Helical" evidence="16">
    <location>
        <begin position="832"/>
        <end position="853"/>
    </location>
</feature>
<keyword evidence="8 13" id="KW-0472">Membrane</keyword>
<dbReference type="SUPFAM" id="SSF53822">
    <property type="entry name" value="Periplasmic binding protein-like I"/>
    <property type="match status" value="1"/>
</dbReference>
<evidence type="ECO:0000313" key="20">
    <source>
        <dbReference type="Proteomes" id="UP000032180"/>
    </source>
</evidence>
<dbReference type="Pfam" id="PF01094">
    <property type="entry name" value="ANF_receptor"/>
    <property type="match status" value="1"/>
</dbReference>
<dbReference type="Gene3D" id="3.40.50.2300">
    <property type="match status" value="2"/>
</dbReference>
<name>A0A0D9WM32_9ORYZ</name>
<dbReference type="Proteomes" id="UP000032180">
    <property type="component" value="Chromosome 6"/>
</dbReference>
<feature type="transmembrane region" description="Helical" evidence="16">
    <location>
        <begin position="593"/>
        <end position="613"/>
    </location>
</feature>
<dbReference type="AlphaFoldDB" id="A0A0D9WM32"/>
<feature type="chain" id="PRO_5002349323" description="Glutamate receptor" evidence="17">
    <location>
        <begin position="21"/>
        <end position="932"/>
    </location>
</feature>
<dbReference type="InterPro" id="IPR028082">
    <property type="entry name" value="Peripla_BP_I"/>
</dbReference>
<dbReference type="PANTHER" id="PTHR18966">
    <property type="entry name" value="IONOTROPIC GLUTAMATE RECEPTOR"/>
    <property type="match status" value="1"/>
</dbReference>
<dbReference type="InterPro" id="IPR015683">
    <property type="entry name" value="Ionotropic_Glu_rcpt"/>
</dbReference>
<reference evidence="20" key="2">
    <citation type="submission" date="2013-12" db="EMBL/GenBank/DDBJ databases">
        <authorList>
            <person name="Yu Y."/>
            <person name="Lee S."/>
            <person name="de Baynast K."/>
            <person name="Wissotski M."/>
            <person name="Liu L."/>
            <person name="Talag J."/>
            <person name="Goicoechea J."/>
            <person name="Angelova A."/>
            <person name="Jetty R."/>
            <person name="Kudrna D."/>
            <person name="Golser W."/>
            <person name="Rivera L."/>
            <person name="Zhang J."/>
            <person name="Wing R."/>
        </authorList>
    </citation>
    <scope>NUCLEOTIDE SEQUENCE</scope>
</reference>
<dbReference type="InterPro" id="IPR044440">
    <property type="entry name" value="GABAb_receptor_plant_PBP1"/>
</dbReference>
<keyword evidence="12 13" id="KW-0407">Ion channel</keyword>
<reference evidence="19 20" key="1">
    <citation type="submission" date="2012-08" db="EMBL/GenBank/DDBJ databases">
        <title>Oryza genome evolution.</title>
        <authorList>
            <person name="Wing R.A."/>
        </authorList>
    </citation>
    <scope>NUCLEOTIDE SEQUENCE</scope>
</reference>
<dbReference type="EnsemblPlants" id="LPERR06G03400.1">
    <property type="protein sequence ID" value="LPERR06G03400.1"/>
    <property type="gene ID" value="LPERR06G03400"/>
</dbReference>
<evidence type="ECO:0000256" key="13">
    <source>
        <dbReference type="PIRNR" id="PIRNR037090"/>
    </source>
</evidence>
<keyword evidence="20" id="KW-1185">Reference proteome</keyword>
<evidence type="ECO:0000256" key="4">
    <source>
        <dbReference type="ARBA" id="ARBA00022692"/>
    </source>
</evidence>
<dbReference type="InterPro" id="IPR001828">
    <property type="entry name" value="ANF_lig-bd_rcpt"/>
</dbReference>
<feature type="signal peptide" evidence="17">
    <location>
        <begin position="1"/>
        <end position="20"/>
    </location>
</feature>
<evidence type="ECO:0000256" key="10">
    <source>
        <dbReference type="ARBA" id="ARBA00023180"/>
    </source>
</evidence>
<keyword evidence="7 13" id="KW-0406">Ion transport</keyword>
<evidence type="ECO:0000256" key="16">
    <source>
        <dbReference type="SAM" id="Phobius"/>
    </source>
</evidence>
<dbReference type="Gramene" id="LPERR06G03400.1">
    <property type="protein sequence ID" value="LPERR06G03400.1"/>
    <property type="gene ID" value="LPERR06G03400"/>
</dbReference>
<evidence type="ECO:0000256" key="3">
    <source>
        <dbReference type="ARBA" id="ARBA00022448"/>
    </source>
</evidence>
<evidence type="ECO:0000256" key="11">
    <source>
        <dbReference type="ARBA" id="ARBA00023286"/>
    </source>
</evidence>
<feature type="region of interest" description="Disordered" evidence="15">
    <location>
        <begin position="879"/>
        <end position="902"/>
    </location>
</feature>
<dbReference type="SUPFAM" id="SSF53850">
    <property type="entry name" value="Periplasmic binding protein-like II"/>
    <property type="match status" value="1"/>
</dbReference>
<evidence type="ECO:0000256" key="2">
    <source>
        <dbReference type="ARBA" id="ARBA00008685"/>
    </source>
</evidence>
<evidence type="ECO:0000313" key="19">
    <source>
        <dbReference type="EnsemblPlants" id="LPERR06G03400.1"/>
    </source>
</evidence>
<protein>
    <recommendedName>
        <fullName evidence="13">Glutamate receptor</fullName>
    </recommendedName>
</protein>
<dbReference type="CDD" id="cd19990">
    <property type="entry name" value="PBP1_GABAb_receptor_plant"/>
    <property type="match status" value="1"/>
</dbReference>
<dbReference type="FunFam" id="1.10.287.70:FF:000172">
    <property type="entry name" value="Glutamate receptor"/>
    <property type="match status" value="1"/>
</dbReference>
<keyword evidence="3 13" id="KW-0813">Transport</keyword>
<sequence length="932" mass="100573">MAFHVVLLLLLLLLIHLAAAANAGGGSSGCIGAIFDDTSIAGKEEKLAMEMAIEDFVATASSSSPATARVELCTVSSNGGDPVRAASAALSLINDKGARALVGLHSWQDAAFVAEIGRRAMVPVLSFAAAAPSPATPFLLRVARANHARTMRAVAAVVASWKWRRVAVLYDDDDVIADLADALRAVGSEVERPIAVSSSSGGDAMRRSLADLVAGQCRVFVVHTSAKLAAAVFAEAAEMGMMDAGYVWIVTDAIADAVDSVNGDVISSMQGVIGVRNYNPVDTNSGKTKRLIARFRRRFRSQYPGAGDDDEEKTSGPHYPALLAYDTIVAVASAMEKINATTTTTTPRSPESGETAAAIKIAVSSKGNELMREIKNVNFHGVSGEFKFVKDSEFSPPERFQLINVAAPRYTELGFWSPEHGFCKNAAADIAGGGGCEATMRVLGPVSWPGKPWNVPRGWEPAKGNPFTVAVPEKAVFPDFVRVTRRRDDGGGGDGGEARFEGFSIEVFRAAVEHLPYHLDYKFVSFNVTYDSLMEHDHMKSYDILVGDTSISSGRYKFVEFSQPYTESGLVMVVPYKADLWNRSWIFLRPFSLSMWLVVIAVGLYNGIAIWLMERRYNSEYRNGGIWKHATTVFWLSFTTLLSPGERLRSSLSRVSMVIWLLVVIVLTTNYTASLSSLLTVQRLEEAVTAESLRASGSMVGCTNGSVVGKYLREVLLFPEHRIQRFSSDDDYRRAIVSGEVKAAFLRVSHAKLLLAKYCNELMITGPVYHVAGLGFVFPKGSPLLADISQAILEVFENGTIKRLETAMLSAYNCTAATVDAGDLYRLCPENYWGLFLMTLFASTASLTVYGVFFHHGNACGSGGEGGCYRKHGDGRKDSAMVDPGGGGAGAGHGDEALSSTSGSADHVVDTEIVVISMEMECELSACRHQQK</sequence>
<evidence type="ECO:0000256" key="14">
    <source>
        <dbReference type="PIRSR" id="PIRSR037090-50"/>
    </source>
</evidence>
<comment type="similarity">
    <text evidence="2 13">Belongs to the glutamate-gated ion channel (TC 1.A.10.1) family.</text>
</comment>
<dbReference type="InterPro" id="IPR001320">
    <property type="entry name" value="Iontro_rcpt_C"/>
</dbReference>
<evidence type="ECO:0000256" key="1">
    <source>
        <dbReference type="ARBA" id="ARBA00004141"/>
    </source>
</evidence>
<keyword evidence="9 13" id="KW-0675">Receptor</keyword>
<evidence type="ECO:0000256" key="12">
    <source>
        <dbReference type="ARBA" id="ARBA00023303"/>
    </source>
</evidence>
<evidence type="ECO:0000256" key="7">
    <source>
        <dbReference type="ARBA" id="ARBA00023065"/>
    </source>
</evidence>
<dbReference type="Pfam" id="PF00060">
    <property type="entry name" value="Lig_chan"/>
    <property type="match status" value="1"/>
</dbReference>
<dbReference type="GO" id="GO:0015276">
    <property type="term" value="F:ligand-gated monoatomic ion channel activity"/>
    <property type="evidence" value="ECO:0007669"/>
    <property type="project" value="InterPro"/>
</dbReference>
<keyword evidence="10" id="KW-0325">Glycoprotein</keyword>
<feature type="disulfide bond" evidence="14">
    <location>
        <begin position="759"/>
        <end position="814"/>
    </location>
</feature>